<feature type="region of interest" description="Disordered" evidence="7">
    <location>
        <begin position="1"/>
        <end position="22"/>
    </location>
</feature>
<dbReference type="Gene3D" id="1.10.510.10">
    <property type="entry name" value="Transferase(Phosphotransferase) domain 1"/>
    <property type="match status" value="1"/>
</dbReference>
<feature type="active site" description="Proton acceptor" evidence="5">
    <location>
        <position position="213"/>
    </location>
</feature>
<organism evidence="9">
    <name type="scientific">Amphora coffeiformis</name>
    <dbReference type="NCBI Taxonomy" id="265554"/>
    <lineage>
        <taxon>Eukaryota</taxon>
        <taxon>Sar</taxon>
        <taxon>Stramenopiles</taxon>
        <taxon>Ochrophyta</taxon>
        <taxon>Bacillariophyta</taxon>
        <taxon>Bacillariophyceae</taxon>
        <taxon>Bacillariophycidae</taxon>
        <taxon>Thalassiophysales</taxon>
        <taxon>Catenulaceae</taxon>
        <taxon>Amphora</taxon>
    </lineage>
</organism>
<dbReference type="PANTHER" id="PTHR44329">
    <property type="entry name" value="SERINE/THREONINE-PROTEIN KINASE TNNI3K-RELATED"/>
    <property type="match status" value="1"/>
</dbReference>
<evidence type="ECO:0000256" key="3">
    <source>
        <dbReference type="ARBA" id="ARBA00022777"/>
    </source>
</evidence>
<evidence type="ECO:0000259" key="8">
    <source>
        <dbReference type="PROSITE" id="PS50011"/>
    </source>
</evidence>
<dbReference type="InterPro" id="IPR000719">
    <property type="entry name" value="Prot_kinase_dom"/>
</dbReference>
<evidence type="ECO:0000256" key="7">
    <source>
        <dbReference type="SAM" id="MobiDB-lite"/>
    </source>
</evidence>
<dbReference type="GO" id="GO:0005524">
    <property type="term" value="F:ATP binding"/>
    <property type="evidence" value="ECO:0007669"/>
    <property type="project" value="UniProtKB-KW"/>
</dbReference>
<feature type="compositionally biased region" description="Polar residues" evidence="7">
    <location>
        <begin position="411"/>
        <end position="423"/>
    </location>
</feature>
<evidence type="ECO:0000256" key="2">
    <source>
        <dbReference type="ARBA" id="ARBA00022741"/>
    </source>
</evidence>
<dbReference type="InterPro" id="IPR051681">
    <property type="entry name" value="Ser/Thr_Kinases-Pseudokinases"/>
</dbReference>
<dbReference type="PANTHER" id="PTHR44329:SF288">
    <property type="entry name" value="MITOGEN-ACTIVATED PROTEIN KINASE KINASE KINASE 20"/>
    <property type="match status" value="1"/>
</dbReference>
<feature type="region of interest" description="Disordered" evidence="7">
    <location>
        <begin position="356"/>
        <end position="429"/>
    </location>
</feature>
<keyword evidence="4" id="KW-0067">ATP-binding</keyword>
<evidence type="ECO:0000256" key="1">
    <source>
        <dbReference type="ARBA" id="ARBA00022679"/>
    </source>
</evidence>
<feature type="binding site" evidence="6">
    <location>
        <position position="231"/>
    </location>
    <ligand>
        <name>Mg(2+)</name>
        <dbReference type="ChEBI" id="CHEBI:18420"/>
    </ligand>
</feature>
<feature type="compositionally biased region" description="Polar residues" evidence="7">
    <location>
        <begin position="1"/>
        <end position="17"/>
    </location>
</feature>
<accession>A0A7S3L1A0</accession>
<sequence length="429" mass="47881">MEDENTNALLLSSSANDGTKRGSIPKFARKEIDLGSLIGSGGFSIVHQVDAIIDLDEIYDTDDDAKAARLALQTDAAERRTLHGHPPYVFKTLRSDLDEEEHTKGVIDLAIEAEFLSEISHAHILPLCAMAHGDMHGSRFFVLLPRLAVTLDRKFNYWRKVVGDNAGFYLAGWGYCCAKTAVLTELWKERMGVMRQVASAVQYLHAHGIMYRDLKPDNIGFDDHDAVKLFDFGLAKRWRTAELASDGHNYHLTGQTGSLRYMAPEIAMEMPYNESCDVFSWGILFWQVCSLQTPFSKYNARTHAERVVMGGERPKLERSWPRPWRELMEESWRAVAGLRPPMQEVLERVTAFERALGGGDNDDDDYDNMEDVESGAGGGVSSDTSKIKAKKKKKATADSDLDVGGRAMHNNHINHNGHQTTAAHGSDLV</sequence>
<dbReference type="GO" id="GO:0046872">
    <property type="term" value="F:metal ion binding"/>
    <property type="evidence" value="ECO:0007669"/>
    <property type="project" value="UniProtKB-KW"/>
</dbReference>
<dbReference type="SMART" id="SM00220">
    <property type="entry name" value="S_TKc"/>
    <property type="match status" value="1"/>
</dbReference>
<keyword evidence="6" id="KW-0479">Metal-binding</keyword>
<feature type="compositionally biased region" description="Acidic residues" evidence="7">
    <location>
        <begin position="360"/>
        <end position="373"/>
    </location>
</feature>
<keyword evidence="1" id="KW-0808">Transferase</keyword>
<dbReference type="GO" id="GO:0004674">
    <property type="term" value="F:protein serine/threonine kinase activity"/>
    <property type="evidence" value="ECO:0007669"/>
    <property type="project" value="TreeGrafter"/>
</dbReference>
<feature type="binding site" evidence="6">
    <location>
        <position position="218"/>
    </location>
    <ligand>
        <name>Mg(2+)</name>
        <dbReference type="ChEBI" id="CHEBI:18420"/>
    </ligand>
</feature>
<protein>
    <recommendedName>
        <fullName evidence="8">Protein kinase domain-containing protein</fullName>
    </recommendedName>
</protein>
<gene>
    <name evidence="9" type="ORF">ACOF00016_LOCUS3437</name>
</gene>
<proteinExistence type="predicted"/>
<dbReference type="PROSITE" id="PS50011">
    <property type="entry name" value="PROTEIN_KINASE_DOM"/>
    <property type="match status" value="1"/>
</dbReference>
<evidence type="ECO:0000256" key="5">
    <source>
        <dbReference type="PIRSR" id="PIRSR000615-1"/>
    </source>
</evidence>
<keyword evidence="6" id="KW-0460">Magnesium</keyword>
<feature type="domain" description="Protein kinase" evidence="8">
    <location>
        <begin position="32"/>
        <end position="352"/>
    </location>
</feature>
<keyword evidence="3" id="KW-0418">Kinase</keyword>
<keyword evidence="2" id="KW-0547">Nucleotide-binding</keyword>
<evidence type="ECO:0000256" key="6">
    <source>
        <dbReference type="PIRSR" id="PIRSR000615-3"/>
    </source>
</evidence>
<dbReference type="EMBL" id="HBIM01004015">
    <property type="protein sequence ID" value="CAE0405410.1"/>
    <property type="molecule type" value="Transcribed_RNA"/>
</dbReference>
<dbReference type="InterPro" id="IPR011009">
    <property type="entry name" value="Kinase-like_dom_sf"/>
</dbReference>
<evidence type="ECO:0000313" key="9">
    <source>
        <dbReference type="EMBL" id="CAE0405410.1"/>
    </source>
</evidence>
<name>A0A7S3L1A0_9STRA</name>
<reference evidence="9" key="1">
    <citation type="submission" date="2021-01" db="EMBL/GenBank/DDBJ databases">
        <authorList>
            <person name="Corre E."/>
            <person name="Pelletier E."/>
            <person name="Niang G."/>
            <person name="Scheremetjew M."/>
            <person name="Finn R."/>
            <person name="Kale V."/>
            <person name="Holt S."/>
            <person name="Cochrane G."/>
            <person name="Meng A."/>
            <person name="Brown T."/>
            <person name="Cohen L."/>
        </authorList>
    </citation>
    <scope>NUCLEOTIDE SEQUENCE</scope>
    <source>
        <strain evidence="9">CCMP127</strain>
    </source>
</reference>
<evidence type="ECO:0000256" key="4">
    <source>
        <dbReference type="ARBA" id="ARBA00022840"/>
    </source>
</evidence>
<dbReference type="SUPFAM" id="SSF56112">
    <property type="entry name" value="Protein kinase-like (PK-like)"/>
    <property type="match status" value="1"/>
</dbReference>
<dbReference type="AlphaFoldDB" id="A0A7S3L1A0"/>
<dbReference type="Pfam" id="PF00069">
    <property type="entry name" value="Pkinase"/>
    <property type="match status" value="1"/>
</dbReference>